<dbReference type="CDD" id="cd00291">
    <property type="entry name" value="SirA_YedF_YeeD"/>
    <property type="match status" value="1"/>
</dbReference>
<evidence type="ECO:0000256" key="1">
    <source>
        <dbReference type="ARBA" id="ARBA00008984"/>
    </source>
</evidence>
<evidence type="ECO:0000313" key="3">
    <source>
        <dbReference type="EMBL" id="ADH85572.1"/>
    </source>
</evidence>
<dbReference type="eggNOG" id="COG0425">
    <property type="taxonomic scope" value="Bacteria"/>
</dbReference>
<dbReference type="PANTHER" id="PTHR33279">
    <property type="entry name" value="SULFUR CARRIER PROTEIN YEDF-RELATED"/>
    <property type="match status" value="1"/>
</dbReference>
<dbReference type="SUPFAM" id="SSF64307">
    <property type="entry name" value="SirA-like"/>
    <property type="match status" value="1"/>
</dbReference>
<proteinExistence type="inferred from homology"/>
<dbReference type="Gene3D" id="3.30.110.40">
    <property type="entry name" value="TusA-like domain"/>
    <property type="match status" value="1"/>
</dbReference>
<reference evidence="4" key="1">
    <citation type="submission" date="2010-02" db="EMBL/GenBank/DDBJ databases">
        <title>Complete sequence of Desulfurivibrio alkaliphilus AHT2.</title>
        <authorList>
            <consortium name="US DOE Joint Genome Institute"/>
            <person name="Pitluck S."/>
            <person name="Chertkov O."/>
            <person name="Detter J.C."/>
            <person name="Han C."/>
            <person name="Tapia R."/>
            <person name="Larimer F."/>
            <person name="Land M."/>
            <person name="Hauser L."/>
            <person name="Kyrpides N."/>
            <person name="Mikhailova N."/>
            <person name="Sorokin D.Y."/>
            <person name="Muyzer G."/>
            <person name="Woyke T."/>
        </authorList>
    </citation>
    <scope>NUCLEOTIDE SEQUENCE [LARGE SCALE GENOMIC DNA]</scope>
    <source>
        <strain evidence="4">DSM 19089 / UNIQEM U267 / AHT2</strain>
    </source>
</reference>
<dbReference type="InParanoid" id="D6Z1Z7"/>
<feature type="domain" description="UPF0033" evidence="2">
    <location>
        <begin position="11"/>
        <end position="79"/>
    </location>
</feature>
<gene>
    <name evidence="3" type="ordered locus">DaAHT2_0868</name>
</gene>
<sequence>MSAEQSVAATKNLRGVNCPMNLVYTKVAMKDIQPGEILEIILDEGPPINNVPGSVKKEGHEVLSQTRLEDGAWSVLVRKAG</sequence>
<dbReference type="FunCoup" id="D6Z1Z7">
    <property type="interactions" value="5"/>
</dbReference>
<dbReference type="OrthoDB" id="9794210at2"/>
<dbReference type="PANTHER" id="PTHR33279:SF19">
    <property type="entry name" value="SSL1707 PROTEIN"/>
    <property type="match status" value="1"/>
</dbReference>
<evidence type="ECO:0000259" key="2">
    <source>
        <dbReference type="Pfam" id="PF01206"/>
    </source>
</evidence>
<dbReference type="RefSeq" id="WP_013163102.1">
    <property type="nucleotide sequence ID" value="NC_014216.1"/>
</dbReference>
<dbReference type="HOGENOM" id="CLU_165255_2_1_7"/>
<dbReference type="AlphaFoldDB" id="D6Z1Z7"/>
<dbReference type="Pfam" id="PF01206">
    <property type="entry name" value="TusA"/>
    <property type="match status" value="1"/>
</dbReference>
<keyword evidence="4" id="KW-1185">Reference proteome</keyword>
<dbReference type="STRING" id="589865.DaAHT2_0868"/>
<dbReference type="InterPro" id="IPR001455">
    <property type="entry name" value="TusA-like"/>
</dbReference>
<name>D6Z1Z7_DESAT</name>
<accession>D6Z1Z7</accession>
<protein>
    <submittedName>
        <fullName evidence="3">SirA family protein</fullName>
    </submittedName>
</protein>
<dbReference type="KEGG" id="dak:DaAHT2_0868"/>
<dbReference type="InterPro" id="IPR036868">
    <property type="entry name" value="TusA-like_sf"/>
</dbReference>
<dbReference type="Proteomes" id="UP000001508">
    <property type="component" value="Chromosome"/>
</dbReference>
<dbReference type="EMBL" id="CP001940">
    <property type="protein sequence ID" value="ADH85572.1"/>
    <property type="molecule type" value="Genomic_DNA"/>
</dbReference>
<comment type="similarity">
    <text evidence="1">Belongs to the sulfur carrier protein TusA family.</text>
</comment>
<organism evidence="3 4">
    <name type="scientific">Desulfurivibrio alkaliphilus (strain DSM 19089 / UNIQEM U267 / AHT2)</name>
    <dbReference type="NCBI Taxonomy" id="589865"/>
    <lineage>
        <taxon>Bacteria</taxon>
        <taxon>Pseudomonadati</taxon>
        <taxon>Thermodesulfobacteriota</taxon>
        <taxon>Desulfobulbia</taxon>
        <taxon>Desulfobulbales</taxon>
        <taxon>Desulfobulbaceae</taxon>
        <taxon>Desulfurivibrio</taxon>
    </lineage>
</organism>
<evidence type="ECO:0000313" key="4">
    <source>
        <dbReference type="Proteomes" id="UP000001508"/>
    </source>
</evidence>